<dbReference type="GO" id="GO:0009847">
    <property type="term" value="P:spore germination"/>
    <property type="evidence" value="ECO:0007669"/>
    <property type="project" value="InterPro"/>
</dbReference>
<comment type="similarity">
    <text evidence="2">Belongs to the amino acid-polyamine-organocation (APC) superfamily. Spore germination protein (SGP) (TC 2.A.3.9) family.</text>
</comment>
<dbReference type="PANTHER" id="PTHR34975">
    <property type="entry name" value="SPORE GERMINATION PROTEIN A2"/>
    <property type="match status" value="1"/>
</dbReference>
<name>A0A926QK29_9BACL</name>
<evidence type="ECO:0000256" key="7">
    <source>
        <dbReference type="ARBA" id="ARBA00023136"/>
    </source>
</evidence>
<proteinExistence type="inferred from homology"/>
<evidence type="ECO:0000256" key="1">
    <source>
        <dbReference type="ARBA" id="ARBA00004141"/>
    </source>
</evidence>
<feature type="transmembrane region" description="Helical" evidence="8">
    <location>
        <begin position="69"/>
        <end position="92"/>
    </location>
</feature>
<dbReference type="InterPro" id="IPR004761">
    <property type="entry name" value="Spore_GerAB"/>
</dbReference>
<organism evidence="9 10">
    <name type="scientific">Paenibacillus sedimenti</name>
    <dbReference type="NCBI Taxonomy" id="2770274"/>
    <lineage>
        <taxon>Bacteria</taxon>
        <taxon>Bacillati</taxon>
        <taxon>Bacillota</taxon>
        <taxon>Bacilli</taxon>
        <taxon>Bacillales</taxon>
        <taxon>Paenibacillaceae</taxon>
        <taxon>Paenibacillus</taxon>
    </lineage>
</organism>
<dbReference type="AlphaFoldDB" id="A0A926QK29"/>
<feature type="transmembrane region" description="Helical" evidence="8">
    <location>
        <begin position="335"/>
        <end position="355"/>
    </location>
</feature>
<feature type="transmembrane region" description="Helical" evidence="8">
    <location>
        <begin position="269"/>
        <end position="294"/>
    </location>
</feature>
<feature type="transmembrane region" description="Helical" evidence="8">
    <location>
        <begin position="185"/>
        <end position="207"/>
    </location>
</feature>
<dbReference type="NCBIfam" id="TIGR00912">
    <property type="entry name" value="2A0309"/>
    <property type="match status" value="1"/>
</dbReference>
<evidence type="ECO:0000256" key="8">
    <source>
        <dbReference type="SAM" id="Phobius"/>
    </source>
</evidence>
<comment type="caution">
    <text evidence="9">The sequence shown here is derived from an EMBL/GenBank/DDBJ whole genome shotgun (WGS) entry which is preliminary data.</text>
</comment>
<evidence type="ECO:0000256" key="6">
    <source>
        <dbReference type="ARBA" id="ARBA00022989"/>
    </source>
</evidence>
<evidence type="ECO:0000256" key="4">
    <source>
        <dbReference type="ARBA" id="ARBA00022544"/>
    </source>
</evidence>
<keyword evidence="7 8" id="KW-0472">Membrane</keyword>
<dbReference type="RefSeq" id="WP_188174862.1">
    <property type="nucleotide sequence ID" value="NZ_JACVVD010000004.1"/>
</dbReference>
<keyword evidence="6 8" id="KW-1133">Transmembrane helix</keyword>
<evidence type="ECO:0000313" key="9">
    <source>
        <dbReference type="EMBL" id="MBD0381054.1"/>
    </source>
</evidence>
<feature type="transmembrane region" description="Helical" evidence="8">
    <location>
        <begin position="12"/>
        <end position="30"/>
    </location>
</feature>
<keyword evidence="4" id="KW-0309">Germination</keyword>
<feature type="transmembrane region" description="Helical" evidence="8">
    <location>
        <begin position="219"/>
        <end position="241"/>
    </location>
</feature>
<sequence length="371" mass="41508">MENAKINVRQLFVLIVLFEFGTALVLPIGFVSEQSVWISILLALIGGCLLFIVYDYLYRQYPDLPLSGYVREILGNYIGWPISLLYLGFFIYNDARVLRETGELLVTTAYDQTPLFAINALLMLAVIYVLHKGIEVLARTGEIHMLIMVLLGFFGFIVVFVSGIINTNNLFPLFGEGWKPIIESAYRNILMFPFGEMIAFTTILPYLNKTQSGRRAGIIALLCCGLILSFTHAVEISVLGADIYGRSTFPLFLTISKVNIADFLQRMDAIVILTLIINAFFKCAITCYAAVIVAADLFRVKKTQRVVLPIGITILFSSMVTAGNWSEFALKGKEVIMGVFLPLLSVVIPILLLTVHQIRKRFGRKHSKIAK</sequence>
<keyword evidence="10" id="KW-1185">Reference proteome</keyword>
<protein>
    <submittedName>
        <fullName evidence="9">GerAB/ArcD/ProY family transporter</fullName>
    </submittedName>
</protein>
<dbReference type="PANTHER" id="PTHR34975:SF2">
    <property type="entry name" value="SPORE GERMINATION PROTEIN A2"/>
    <property type="match status" value="1"/>
</dbReference>
<feature type="transmembrane region" description="Helical" evidence="8">
    <location>
        <begin position="143"/>
        <end position="165"/>
    </location>
</feature>
<feature type="transmembrane region" description="Helical" evidence="8">
    <location>
        <begin position="112"/>
        <end position="131"/>
    </location>
</feature>
<feature type="transmembrane region" description="Helical" evidence="8">
    <location>
        <begin position="36"/>
        <end position="57"/>
    </location>
</feature>
<comment type="subcellular location">
    <subcellularLocation>
        <location evidence="1">Membrane</location>
        <topology evidence="1">Multi-pass membrane protein</topology>
    </subcellularLocation>
</comment>
<gene>
    <name evidence="9" type="ORF">ICC18_13095</name>
</gene>
<reference evidence="9" key="1">
    <citation type="submission" date="2020-09" db="EMBL/GenBank/DDBJ databases">
        <title>Draft Genome Sequence of Paenibacillus sp. WST5.</title>
        <authorList>
            <person name="Bao Z."/>
        </authorList>
    </citation>
    <scope>NUCLEOTIDE SEQUENCE</scope>
    <source>
        <strain evidence="9">WST5</strain>
    </source>
</reference>
<dbReference type="Proteomes" id="UP000650466">
    <property type="component" value="Unassembled WGS sequence"/>
</dbReference>
<keyword evidence="5 8" id="KW-0812">Transmembrane</keyword>
<evidence type="ECO:0000256" key="3">
    <source>
        <dbReference type="ARBA" id="ARBA00022448"/>
    </source>
</evidence>
<dbReference type="GO" id="GO:0016020">
    <property type="term" value="C:membrane"/>
    <property type="evidence" value="ECO:0007669"/>
    <property type="project" value="UniProtKB-SubCell"/>
</dbReference>
<evidence type="ECO:0000256" key="5">
    <source>
        <dbReference type="ARBA" id="ARBA00022692"/>
    </source>
</evidence>
<accession>A0A926QK29</accession>
<dbReference type="Pfam" id="PF03845">
    <property type="entry name" value="Spore_permease"/>
    <property type="match status" value="1"/>
</dbReference>
<evidence type="ECO:0000256" key="2">
    <source>
        <dbReference type="ARBA" id="ARBA00007998"/>
    </source>
</evidence>
<feature type="transmembrane region" description="Helical" evidence="8">
    <location>
        <begin position="306"/>
        <end position="323"/>
    </location>
</feature>
<keyword evidence="3" id="KW-0813">Transport</keyword>
<evidence type="ECO:0000313" key="10">
    <source>
        <dbReference type="Proteomes" id="UP000650466"/>
    </source>
</evidence>
<dbReference type="EMBL" id="JACVVD010000004">
    <property type="protein sequence ID" value="MBD0381054.1"/>
    <property type="molecule type" value="Genomic_DNA"/>
</dbReference>